<sequence length="155" mass="15931">MMLMSWLTARKVSPKALVASVGELVVAATGCCWAIAASVCTPVIIVDSRATTTAGGCALRLACSTAWQTASTAGDDCSPSNRILPTGVGRIVPSAINSSARRATSGPNIRSAAGVESTTSAAISASISNGWLSSTHWRCRYFLAKSVTKQSASHQ</sequence>
<evidence type="ECO:0000313" key="2">
    <source>
        <dbReference type="WBParaSite" id="nRc.2.0.1.t29777-RA"/>
    </source>
</evidence>
<dbReference type="WBParaSite" id="nRc.2.0.1.t29777-RA">
    <property type="protein sequence ID" value="nRc.2.0.1.t29777-RA"/>
    <property type="gene ID" value="nRc.2.0.1.g29777"/>
</dbReference>
<reference evidence="2" key="1">
    <citation type="submission" date="2022-11" db="UniProtKB">
        <authorList>
            <consortium name="WormBaseParasite"/>
        </authorList>
    </citation>
    <scope>IDENTIFICATION</scope>
</reference>
<dbReference type="Proteomes" id="UP000887565">
    <property type="component" value="Unplaced"/>
</dbReference>
<keyword evidence="1" id="KW-1185">Reference proteome</keyword>
<dbReference type="AlphaFoldDB" id="A0A915JVI7"/>
<protein>
    <submittedName>
        <fullName evidence="2">Secreted protein</fullName>
    </submittedName>
</protein>
<evidence type="ECO:0000313" key="1">
    <source>
        <dbReference type="Proteomes" id="UP000887565"/>
    </source>
</evidence>
<name>A0A915JVI7_ROMCU</name>
<organism evidence="1 2">
    <name type="scientific">Romanomermis culicivorax</name>
    <name type="common">Nematode worm</name>
    <dbReference type="NCBI Taxonomy" id="13658"/>
    <lineage>
        <taxon>Eukaryota</taxon>
        <taxon>Metazoa</taxon>
        <taxon>Ecdysozoa</taxon>
        <taxon>Nematoda</taxon>
        <taxon>Enoplea</taxon>
        <taxon>Dorylaimia</taxon>
        <taxon>Mermithida</taxon>
        <taxon>Mermithoidea</taxon>
        <taxon>Mermithidae</taxon>
        <taxon>Romanomermis</taxon>
    </lineage>
</organism>
<accession>A0A915JVI7</accession>
<proteinExistence type="predicted"/>